<dbReference type="Proteomes" id="UP001056012">
    <property type="component" value="Chromosome 2"/>
</dbReference>
<dbReference type="Pfam" id="PF23549">
    <property type="entry name" value="Zn_ribbon_GRF_2"/>
    <property type="match status" value="1"/>
</dbReference>
<keyword evidence="4" id="KW-1185">Reference proteome</keyword>
<dbReference type="OrthoDB" id="3694756at2759"/>
<feature type="compositionally biased region" description="Pro residues" evidence="1">
    <location>
        <begin position="337"/>
        <end position="353"/>
    </location>
</feature>
<feature type="domain" description="GRF-like zinc ribbon" evidence="2">
    <location>
        <begin position="419"/>
        <end position="461"/>
    </location>
</feature>
<dbReference type="EMBL" id="CP089275">
    <property type="protein sequence ID" value="USP75729.1"/>
    <property type="molecule type" value="Genomic_DNA"/>
</dbReference>
<feature type="region of interest" description="Disordered" evidence="1">
    <location>
        <begin position="325"/>
        <end position="353"/>
    </location>
</feature>
<dbReference type="InterPro" id="IPR056444">
    <property type="entry name" value="Zn_ribbon_GRF_2"/>
</dbReference>
<reference evidence="3" key="1">
    <citation type="submission" date="2021-12" db="EMBL/GenBank/DDBJ databases">
        <title>Curvularia clavata genome.</title>
        <authorList>
            <person name="Cao Y."/>
        </authorList>
    </citation>
    <scope>NUCLEOTIDE SEQUENCE</scope>
    <source>
        <strain evidence="3">Yc1106</strain>
    </source>
</reference>
<evidence type="ECO:0000313" key="4">
    <source>
        <dbReference type="Proteomes" id="UP001056012"/>
    </source>
</evidence>
<feature type="region of interest" description="Disordered" evidence="1">
    <location>
        <begin position="184"/>
        <end position="237"/>
    </location>
</feature>
<feature type="compositionally biased region" description="Low complexity" evidence="1">
    <location>
        <begin position="370"/>
        <end position="387"/>
    </location>
</feature>
<name>A0A9Q9DRH4_CURCL</name>
<sequence length="532" mass="56562">MRNKEIRDDARGRGNDDADGAGGAGVGAGAGAAAATRCWFNMTIARRRRALAAFMAALGLASPRQTAPVGEDAACTVPDTTVTTPALLPRPAPDEPAARGKKPWYPAQGSPAPALDPARALASQSLNTRPIVRLSLPYGPPVNEVADTSVKANFVESKQPAKEPTPPPHYSVNSLSKVQTIVSSAPTNASPAPSSTKDNEENSEAVFRVIKPLPQRRDKRTSVAEQKSLLQTPLPPSLYEKSAEPVAQQVKDGKDDEAVTSKPVQLFVFPKSDINVENNVAVASSSTTMTTTTTQTTTTETATASIALGAKTAGTTTIFDRLAASNPHPVSTSTPATPVPVPNPTPAPIPTPAPTPPRGNPYLNLALRPAPTNPTTPANTSAPLPTAKSVILRPDPPKTTTDITPPKPEPQAAPSPGVLCPKCSSPNTPLITQTRNLNHLRPYHLCSNTSCRSWNGFTDTRGLDRHQQCDCSPSYPMRLVAMNKTDQWGRRQAFWSCQYKACSAWGVCLDDEGDEKWFSRGEVEAMVEDGRI</sequence>
<dbReference type="AlphaFoldDB" id="A0A9Q9DRH4"/>
<feature type="compositionally biased region" description="Basic and acidic residues" evidence="1">
    <location>
        <begin position="1"/>
        <end position="16"/>
    </location>
</feature>
<evidence type="ECO:0000313" key="3">
    <source>
        <dbReference type="EMBL" id="USP75729.1"/>
    </source>
</evidence>
<feature type="region of interest" description="Disordered" evidence="1">
    <location>
        <begin position="82"/>
        <end position="114"/>
    </location>
</feature>
<protein>
    <recommendedName>
        <fullName evidence="2">GRF-like zinc ribbon domain-containing protein</fullName>
    </recommendedName>
</protein>
<dbReference type="VEuPathDB" id="FungiDB:yc1106_03003"/>
<feature type="compositionally biased region" description="Low complexity" evidence="1">
    <location>
        <begin position="327"/>
        <end position="336"/>
    </location>
</feature>
<feature type="region of interest" description="Disordered" evidence="1">
    <location>
        <begin position="370"/>
        <end position="417"/>
    </location>
</feature>
<feature type="region of interest" description="Disordered" evidence="1">
    <location>
        <begin position="1"/>
        <end position="27"/>
    </location>
</feature>
<feature type="compositionally biased region" description="Low complexity" evidence="1">
    <location>
        <begin position="184"/>
        <end position="196"/>
    </location>
</feature>
<gene>
    <name evidence="3" type="ORF">yc1106_03003</name>
</gene>
<proteinExistence type="predicted"/>
<evidence type="ECO:0000259" key="2">
    <source>
        <dbReference type="Pfam" id="PF23549"/>
    </source>
</evidence>
<accession>A0A9Q9DRH4</accession>
<evidence type="ECO:0000256" key="1">
    <source>
        <dbReference type="SAM" id="MobiDB-lite"/>
    </source>
</evidence>
<organism evidence="3 4">
    <name type="scientific">Curvularia clavata</name>
    <dbReference type="NCBI Taxonomy" id="95742"/>
    <lineage>
        <taxon>Eukaryota</taxon>
        <taxon>Fungi</taxon>
        <taxon>Dikarya</taxon>
        <taxon>Ascomycota</taxon>
        <taxon>Pezizomycotina</taxon>
        <taxon>Dothideomycetes</taxon>
        <taxon>Pleosporomycetidae</taxon>
        <taxon>Pleosporales</taxon>
        <taxon>Pleosporineae</taxon>
        <taxon>Pleosporaceae</taxon>
        <taxon>Curvularia</taxon>
    </lineage>
</organism>